<dbReference type="Gene3D" id="3.90.660.10">
    <property type="match status" value="1"/>
</dbReference>
<dbReference type="PROSITE" id="PS50879">
    <property type="entry name" value="RNASE_H_1"/>
    <property type="match status" value="1"/>
</dbReference>
<dbReference type="Gene3D" id="3.30.420.10">
    <property type="entry name" value="Ribonuclease H-like superfamily/Ribonuclease H"/>
    <property type="match status" value="1"/>
</dbReference>
<dbReference type="AlphaFoldDB" id="A0A3P6B840"/>
<evidence type="ECO:0008006" key="5">
    <source>
        <dbReference type="Google" id="ProtNLM"/>
    </source>
</evidence>
<reference evidence="4" key="1">
    <citation type="submission" date="2018-11" db="EMBL/GenBank/DDBJ databases">
        <authorList>
            <consortium name="Genoscope - CEA"/>
            <person name="William W."/>
        </authorList>
    </citation>
    <scope>NUCLEOTIDE SEQUENCE</scope>
</reference>
<dbReference type="EMBL" id="LR031872">
    <property type="protein sequence ID" value="VDC92218.1"/>
    <property type="molecule type" value="Genomic_DNA"/>
</dbReference>
<evidence type="ECO:0000256" key="1">
    <source>
        <dbReference type="SAM" id="Phobius"/>
    </source>
</evidence>
<dbReference type="GO" id="GO:0003676">
    <property type="term" value="F:nucleic acid binding"/>
    <property type="evidence" value="ECO:0007669"/>
    <property type="project" value="InterPro"/>
</dbReference>
<dbReference type="GO" id="GO:0016020">
    <property type="term" value="C:membrane"/>
    <property type="evidence" value="ECO:0007669"/>
    <property type="project" value="GOC"/>
</dbReference>
<sequence length="565" mass="62543">MNTCPIVCDSDLFFPDFALLQFLPIRSERERDGAAGNGAVILKGLVFDHAAQFFIADDSRLIQYVDGWLEKGLIREWKGVVGELEVGGNFSQFPPSWPPRYIAVHGMRSLADSLLLESIVIAHNGKNGTSRGQFDVIVIAHNGKCANRLLSASGLPLVAKQMKNFDLSSIWVLLAAFDDPLPTVNFEGAFVKGVESLSWMGNNSAKLGNSRTPQTISEFFCFCNTSIYILLQVNSDWRHSTTSPTERDDRGNTNNIIVVGDVANVMPNIQQPRKETDMVAMMRRAHGHCQDPASVTFYVLSLAMHFHGWLSFFITLYYKDVDITKRLDYSSAIAVLGFSLIVSILRTFHVGVDAARVMVSAPVLALVTTHEALAMDHSLPKPWKCLVDDRTGNLYFLNPETNVAQYERPICLPPRNVAQGSCTIEFDGASRGNPGRAGAGAVLRASDNTVLFYLREGLGFATNNVAEYRALILGLECALSKGFRNVRVQGDSMLVCMQQVQGAWRVQDPKMAQLCGQAKELMRQFSSFHIQHELNSEADAQANHAINLAENETEEIAGGFRRRIY</sequence>
<dbReference type="PROSITE" id="PS50020">
    <property type="entry name" value="WW_DOMAIN_2"/>
    <property type="match status" value="1"/>
</dbReference>
<keyword evidence="1" id="KW-0472">Membrane</keyword>
<dbReference type="GO" id="GO:0004523">
    <property type="term" value="F:RNA-DNA hybrid ribonuclease activity"/>
    <property type="evidence" value="ECO:0007669"/>
    <property type="project" value="InterPro"/>
</dbReference>
<dbReference type="InterPro" id="IPR002156">
    <property type="entry name" value="RNaseH_domain"/>
</dbReference>
<gene>
    <name evidence="4" type="ORF">BOLC3T16228H</name>
</gene>
<dbReference type="Pfam" id="PF04080">
    <property type="entry name" value="Per1"/>
    <property type="match status" value="1"/>
</dbReference>
<dbReference type="InterPro" id="IPR007217">
    <property type="entry name" value="Per1-like"/>
</dbReference>
<organism evidence="4">
    <name type="scientific">Brassica oleracea</name>
    <name type="common">Wild cabbage</name>
    <dbReference type="NCBI Taxonomy" id="3712"/>
    <lineage>
        <taxon>Eukaryota</taxon>
        <taxon>Viridiplantae</taxon>
        <taxon>Streptophyta</taxon>
        <taxon>Embryophyta</taxon>
        <taxon>Tracheophyta</taxon>
        <taxon>Spermatophyta</taxon>
        <taxon>Magnoliopsida</taxon>
        <taxon>eudicotyledons</taxon>
        <taxon>Gunneridae</taxon>
        <taxon>Pentapetalae</taxon>
        <taxon>rosids</taxon>
        <taxon>malvids</taxon>
        <taxon>Brassicales</taxon>
        <taxon>Brassicaceae</taxon>
        <taxon>Brassiceae</taxon>
        <taxon>Brassica</taxon>
    </lineage>
</organism>
<feature type="domain" description="WW" evidence="2">
    <location>
        <begin position="377"/>
        <end position="411"/>
    </location>
</feature>
<dbReference type="SUPFAM" id="SSF51045">
    <property type="entry name" value="WW domain"/>
    <property type="match status" value="1"/>
</dbReference>
<dbReference type="FunFam" id="3.30.420.10:FF:000076">
    <property type="entry name" value="RBR-type E3 ubiquitin transferase"/>
    <property type="match status" value="1"/>
</dbReference>
<dbReference type="GO" id="GO:0006506">
    <property type="term" value="P:GPI anchor biosynthetic process"/>
    <property type="evidence" value="ECO:0007669"/>
    <property type="project" value="InterPro"/>
</dbReference>
<proteinExistence type="predicted"/>
<dbReference type="Pfam" id="PF13456">
    <property type="entry name" value="RVT_3"/>
    <property type="match status" value="1"/>
</dbReference>
<dbReference type="InterPro" id="IPR012337">
    <property type="entry name" value="RNaseH-like_sf"/>
</dbReference>
<name>A0A3P6B840_BRAOL</name>
<dbReference type="PANTHER" id="PTHR16128">
    <property type="entry name" value="FAD/NAD(P)-BINDING OXIDOREDUCTASE FAMILY PROTEIN"/>
    <property type="match status" value="1"/>
</dbReference>
<accession>A0A3P6B840</accession>
<dbReference type="CDD" id="cd09279">
    <property type="entry name" value="RNase_HI_like"/>
    <property type="match status" value="1"/>
</dbReference>
<dbReference type="InterPro" id="IPR036397">
    <property type="entry name" value="RNaseH_sf"/>
</dbReference>
<evidence type="ECO:0000313" key="4">
    <source>
        <dbReference type="EMBL" id="VDC92218.1"/>
    </source>
</evidence>
<keyword evidence="1" id="KW-1133">Transmembrane helix</keyword>
<evidence type="ECO:0000259" key="3">
    <source>
        <dbReference type="PROSITE" id="PS50879"/>
    </source>
</evidence>
<keyword evidence="1" id="KW-0812">Transmembrane</keyword>
<protein>
    <recommendedName>
        <fullName evidence="5">RNase H type-1 domain-containing protein</fullName>
    </recommendedName>
</protein>
<dbReference type="SUPFAM" id="SSF53098">
    <property type="entry name" value="Ribonuclease H-like"/>
    <property type="match status" value="1"/>
</dbReference>
<dbReference type="InterPro" id="IPR001202">
    <property type="entry name" value="WW_dom"/>
</dbReference>
<dbReference type="Pfam" id="PF00397">
    <property type="entry name" value="WW"/>
    <property type="match status" value="1"/>
</dbReference>
<feature type="domain" description="RNase H type-1" evidence="3">
    <location>
        <begin position="418"/>
        <end position="547"/>
    </location>
</feature>
<feature type="transmembrane region" description="Helical" evidence="1">
    <location>
        <begin position="295"/>
        <end position="317"/>
    </location>
</feature>
<dbReference type="PANTHER" id="PTHR16128:SF8">
    <property type="entry name" value="EXPRESSED PROTEIN"/>
    <property type="match status" value="1"/>
</dbReference>
<dbReference type="InterPro" id="IPR036020">
    <property type="entry name" value="WW_dom_sf"/>
</dbReference>
<feature type="transmembrane region" description="Helical" evidence="1">
    <location>
        <begin position="329"/>
        <end position="348"/>
    </location>
</feature>
<evidence type="ECO:0000259" key="2">
    <source>
        <dbReference type="PROSITE" id="PS50020"/>
    </source>
</evidence>